<evidence type="ECO:0000256" key="6">
    <source>
        <dbReference type="SAM" id="MobiDB-lite"/>
    </source>
</evidence>
<evidence type="ECO:0000313" key="9">
    <source>
        <dbReference type="Proteomes" id="UP001281410"/>
    </source>
</evidence>
<protein>
    <recommendedName>
        <fullName evidence="7">BHLH domain-containing protein</fullName>
    </recommendedName>
</protein>
<evidence type="ECO:0000256" key="3">
    <source>
        <dbReference type="ARBA" id="ARBA00023163"/>
    </source>
</evidence>
<dbReference type="Pfam" id="PF00010">
    <property type="entry name" value="HLH"/>
    <property type="match status" value="1"/>
</dbReference>
<evidence type="ECO:0000256" key="5">
    <source>
        <dbReference type="SAM" id="Coils"/>
    </source>
</evidence>
<keyword evidence="2" id="KW-0805">Transcription regulation</keyword>
<evidence type="ECO:0000256" key="4">
    <source>
        <dbReference type="ARBA" id="ARBA00023242"/>
    </source>
</evidence>
<dbReference type="GO" id="GO:0046983">
    <property type="term" value="F:protein dimerization activity"/>
    <property type="evidence" value="ECO:0007669"/>
    <property type="project" value="InterPro"/>
</dbReference>
<feature type="domain" description="BHLH" evidence="7">
    <location>
        <begin position="8"/>
        <end position="59"/>
    </location>
</feature>
<organism evidence="8 9">
    <name type="scientific">Dipteronia sinensis</name>
    <dbReference type="NCBI Taxonomy" id="43782"/>
    <lineage>
        <taxon>Eukaryota</taxon>
        <taxon>Viridiplantae</taxon>
        <taxon>Streptophyta</taxon>
        <taxon>Embryophyta</taxon>
        <taxon>Tracheophyta</taxon>
        <taxon>Spermatophyta</taxon>
        <taxon>Magnoliopsida</taxon>
        <taxon>eudicotyledons</taxon>
        <taxon>Gunneridae</taxon>
        <taxon>Pentapetalae</taxon>
        <taxon>rosids</taxon>
        <taxon>malvids</taxon>
        <taxon>Sapindales</taxon>
        <taxon>Sapindaceae</taxon>
        <taxon>Hippocastanoideae</taxon>
        <taxon>Acereae</taxon>
        <taxon>Dipteronia</taxon>
    </lineage>
</organism>
<dbReference type="GO" id="GO:0000977">
    <property type="term" value="F:RNA polymerase II transcription regulatory region sequence-specific DNA binding"/>
    <property type="evidence" value="ECO:0007669"/>
    <property type="project" value="TreeGrafter"/>
</dbReference>
<dbReference type="GO" id="GO:0090575">
    <property type="term" value="C:RNA polymerase II transcription regulator complex"/>
    <property type="evidence" value="ECO:0007669"/>
    <property type="project" value="TreeGrafter"/>
</dbReference>
<evidence type="ECO:0000313" key="8">
    <source>
        <dbReference type="EMBL" id="KAK3205404.1"/>
    </source>
</evidence>
<feature type="region of interest" description="Disordered" evidence="6">
    <location>
        <begin position="1"/>
        <end position="21"/>
    </location>
</feature>
<accession>A0AAE0A7Z5</accession>
<dbReference type="Proteomes" id="UP001281410">
    <property type="component" value="Unassembled WGS sequence"/>
</dbReference>
<dbReference type="Gene3D" id="4.10.280.10">
    <property type="entry name" value="Helix-loop-helix DNA-binding domain"/>
    <property type="match status" value="1"/>
</dbReference>
<dbReference type="AlphaFoldDB" id="A0AAE0A7Z5"/>
<dbReference type="SMART" id="SM00353">
    <property type="entry name" value="HLH"/>
    <property type="match status" value="1"/>
</dbReference>
<dbReference type="PANTHER" id="PTHR13935">
    <property type="entry name" value="ACHAETE-SCUTE TRANSCRIPTION FACTOR-RELATED"/>
    <property type="match status" value="1"/>
</dbReference>
<sequence length="174" mass="19461">MARLSTRSSRAERNAKEKNRRIHMNNLLGRLASLLPHPQPSKLSAGEIVDEATSHIQQLQRNGEHLKRKKAVLKGEDKKISFDDHDNKTKLPIANITTLDHSLLEVNLVSPASNKNFMLYEIISILNEEGAEVIDAAHINVGDKTIYIIKAKAISCRIGVETSAVEERLKEIIL</sequence>
<keyword evidence="3" id="KW-0804">Transcription</keyword>
<evidence type="ECO:0000259" key="7">
    <source>
        <dbReference type="PROSITE" id="PS50888"/>
    </source>
</evidence>
<proteinExistence type="predicted"/>
<comment type="subcellular location">
    <subcellularLocation>
        <location evidence="1">Nucleus</location>
    </subcellularLocation>
</comment>
<dbReference type="SUPFAM" id="SSF47459">
    <property type="entry name" value="HLH, helix-loop-helix DNA-binding domain"/>
    <property type="match status" value="1"/>
</dbReference>
<reference evidence="8" key="1">
    <citation type="journal article" date="2023" name="Plant J.">
        <title>Genome sequences and population genomics provide insights into the demographic history, inbreeding, and mutation load of two 'living fossil' tree species of Dipteronia.</title>
        <authorList>
            <person name="Feng Y."/>
            <person name="Comes H.P."/>
            <person name="Chen J."/>
            <person name="Zhu S."/>
            <person name="Lu R."/>
            <person name="Zhang X."/>
            <person name="Li P."/>
            <person name="Qiu J."/>
            <person name="Olsen K.M."/>
            <person name="Qiu Y."/>
        </authorList>
    </citation>
    <scope>NUCLEOTIDE SEQUENCE</scope>
    <source>
        <strain evidence="8">NBL</strain>
    </source>
</reference>
<comment type="caution">
    <text evidence="8">The sequence shown here is derived from an EMBL/GenBank/DDBJ whole genome shotgun (WGS) entry which is preliminary data.</text>
</comment>
<gene>
    <name evidence="8" type="ORF">Dsin_019450</name>
</gene>
<keyword evidence="4" id="KW-0539">Nucleus</keyword>
<dbReference type="EMBL" id="JANJYJ010000006">
    <property type="protein sequence ID" value="KAK3205404.1"/>
    <property type="molecule type" value="Genomic_DNA"/>
</dbReference>
<feature type="coiled-coil region" evidence="5">
    <location>
        <begin position="49"/>
        <end position="76"/>
    </location>
</feature>
<dbReference type="InterPro" id="IPR011598">
    <property type="entry name" value="bHLH_dom"/>
</dbReference>
<name>A0AAE0A7Z5_9ROSI</name>
<keyword evidence="5" id="KW-0175">Coiled coil</keyword>
<dbReference type="InterPro" id="IPR015660">
    <property type="entry name" value="MASH1/Ascl1a-like"/>
</dbReference>
<dbReference type="PANTHER" id="PTHR13935:SF118">
    <property type="entry name" value="BHLH DOMAIN-CONTAINING PROTEIN"/>
    <property type="match status" value="1"/>
</dbReference>
<keyword evidence="9" id="KW-1185">Reference proteome</keyword>
<dbReference type="PROSITE" id="PS50888">
    <property type="entry name" value="BHLH"/>
    <property type="match status" value="1"/>
</dbReference>
<dbReference type="GO" id="GO:0000981">
    <property type="term" value="F:DNA-binding transcription factor activity, RNA polymerase II-specific"/>
    <property type="evidence" value="ECO:0007669"/>
    <property type="project" value="TreeGrafter"/>
</dbReference>
<dbReference type="InterPro" id="IPR036638">
    <property type="entry name" value="HLH_DNA-bd_sf"/>
</dbReference>
<evidence type="ECO:0000256" key="1">
    <source>
        <dbReference type="ARBA" id="ARBA00004123"/>
    </source>
</evidence>
<evidence type="ECO:0000256" key="2">
    <source>
        <dbReference type="ARBA" id="ARBA00023015"/>
    </source>
</evidence>